<evidence type="ECO:0000313" key="3">
    <source>
        <dbReference type="EMBL" id="GMH46516.1"/>
    </source>
</evidence>
<feature type="region of interest" description="Disordered" evidence="2">
    <location>
        <begin position="615"/>
        <end position="644"/>
    </location>
</feature>
<accession>A0A9W6Z681</accession>
<keyword evidence="4" id="KW-1185">Reference proteome</keyword>
<feature type="compositionally biased region" description="Basic and acidic residues" evidence="2">
    <location>
        <begin position="115"/>
        <end position="127"/>
    </location>
</feature>
<organism evidence="3 4">
    <name type="scientific">Triparma retinervis</name>
    <dbReference type="NCBI Taxonomy" id="2557542"/>
    <lineage>
        <taxon>Eukaryota</taxon>
        <taxon>Sar</taxon>
        <taxon>Stramenopiles</taxon>
        <taxon>Ochrophyta</taxon>
        <taxon>Bolidophyceae</taxon>
        <taxon>Parmales</taxon>
        <taxon>Triparmaceae</taxon>
        <taxon>Triparma</taxon>
    </lineage>
</organism>
<protein>
    <submittedName>
        <fullName evidence="3">Uncharacterized protein</fullName>
    </submittedName>
</protein>
<dbReference type="AlphaFoldDB" id="A0A9W6Z681"/>
<evidence type="ECO:0000313" key="4">
    <source>
        <dbReference type="Proteomes" id="UP001165082"/>
    </source>
</evidence>
<dbReference type="Proteomes" id="UP001165082">
    <property type="component" value="Unassembled WGS sequence"/>
</dbReference>
<feature type="non-terminal residue" evidence="3">
    <location>
        <position position="1"/>
    </location>
</feature>
<reference evidence="3" key="1">
    <citation type="submission" date="2022-07" db="EMBL/GenBank/DDBJ databases">
        <title>Genome analysis of Parmales, a sister group of diatoms, reveals the evolutionary specialization of diatoms from phago-mixotrophs to photoautotrophs.</title>
        <authorList>
            <person name="Ban H."/>
            <person name="Sato S."/>
            <person name="Yoshikawa S."/>
            <person name="Kazumasa Y."/>
            <person name="Nakamura Y."/>
            <person name="Ichinomiya M."/>
            <person name="Saitoh K."/>
            <person name="Sato N."/>
            <person name="Blanc-Mathieu R."/>
            <person name="Endo H."/>
            <person name="Kuwata A."/>
            <person name="Ogata H."/>
        </authorList>
    </citation>
    <scope>NUCLEOTIDE SEQUENCE</scope>
</reference>
<feature type="compositionally biased region" description="Basic and acidic residues" evidence="2">
    <location>
        <begin position="621"/>
        <end position="644"/>
    </location>
</feature>
<gene>
    <name evidence="3" type="ORF">TrRE_jg12052</name>
</gene>
<evidence type="ECO:0000256" key="2">
    <source>
        <dbReference type="SAM" id="MobiDB-lite"/>
    </source>
</evidence>
<proteinExistence type="predicted"/>
<feature type="compositionally biased region" description="Basic and acidic residues" evidence="2">
    <location>
        <begin position="51"/>
        <end position="60"/>
    </location>
</feature>
<sequence>IQIVDMGSYEESIPLFRRHGFSALAMMIRDITDPSMSPGGGSNAHSSSNGGEKRRRELMRGKRNSLTEYLERGEGVGERIEVLGVIGERGFAEGERVLGYMERLMQSKTARLVRMDREEEDGEGLREEGEEDAPFSPQSLTDVAISDASLLSSALAEVASLKEELDAVTSQKVDFLAELQGNRKEVEGLRERQASWERDVLKLEDDAKEKREECAMMEGKMREMEEREEEIKAELRGVRDWGEGLDAELKAVKAENEEMGYELKLANSERDVAQSELSKITSLVEKKASSQAVIEGLKSKVKEMEEEKGGWEVERARLMSIGEAHRTQKEECLRMLRERSKGRVTELALEASTAQGGSMQMIEERRRNEIRGYTATGGMGREGASAAITDLEITVETERGLRIKAEEIAALVASRARTSELEMENRVKEAERRESAEKALRGKAEEVASIVARRAEERVEELAKDVEEARRELHGYRRGEEGMVGEIRRLRNAIKEKDCALGVLGGEIGEMKVERDREVEELWGVVGKLDKAEGEKDAVLTRVREERDEARRELKRFMSGTAGARLELDTWREKALQYKKDAEGMKKEAKRYRKELGEIDKQLLEAAREEGIELFGGKGEMGGEGKVETGEKVGGGEERENRGY</sequence>
<feature type="coiled-coil region" evidence="1">
    <location>
        <begin position="151"/>
        <end position="314"/>
    </location>
</feature>
<feature type="region of interest" description="Disordered" evidence="2">
    <location>
        <begin position="32"/>
        <end position="62"/>
    </location>
</feature>
<feature type="coiled-coil region" evidence="1">
    <location>
        <begin position="529"/>
        <end position="609"/>
    </location>
</feature>
<feature type="coiled-coil region" evidence="1">
    <location>
        <begin position="413"/>
        <end position="479"/>
    </location>
</feature>
<name>A0A9W6Z681_9STRA</name>
<dbReference type="EMBL" id="BRXZ01001791">
    <property type="protein sequence ID" value="GMH46516.1"/>
    <property type="molecule type" value="Genomic_DNA"/>
</dbReference>
<dbReference type="OrthoDB" id="10606781at2759"/>
<keyword evidence="1" id="KW-0175">Coiled coil</keyword>
<comment type="caution">
    <text evidence="3">The sequence shown here is derived from an EMBL/GenBank/DDBJ whole genome shotgun (WGS) entry which is preliminary data.</text>
</comment>
<evidence type="ECO:0000256" key="1">
    <source>
        <dbReference type="SAM" id="Coils"/>
    </source>
</evidence>
<feature type="region of interest" description="Disordered" evidence="2">
    <location>
        <begin position="115"/>
        <end position="137"/>
    </location>
</feature>